<dbReference type="PANTHER" id="PTHR40465:SF1">
    <property type="entry name" value="DUF6534 DOMAIN-CONTAINING PROTEIN"/>
    <property type="match status" value="1"/>
</dbReference>
<dbReference type="InParanoid" id="A0A0C3BE46"/>
<dbReference type="AlphaFoldDB" id="A0A0C3BE46"/>
<keyword evidence="1" id="KW-0472">Membrane</keyword>
<proteinExistence type="predicted"/>
<protein>
    <recommendedName>
        <fullName evidence="2">DUF6534 domain-containing protein</fullName>
    </recommendedName>
</protein>
<feature type="transmembrane region" description="Helical" evidence="1">
    <location>
        <begin position="110"/>
        <end position="132"/>
    </location>
</feature>
<feature type="transmembrane region" description="Helical" evidence="1">
    <location>
        <begin position="138"/>
        <end position="160"/>
    </location>
</feature>
<reference evidence="3 4" key="1">
    <citation type="submission" date="2014-04" db="EMBL/GenBank/DDBJ databases">
        <authorList>
            <consortium name="DOE Joint Genome Institute"/>
            <person name="Kuo A."/>
            <person name="Tarkka M."/>
            <person name="Buscot F."/>
            <person name="Kohler A."/>
            <person name="Nagy L.G."/>
            <person name="Floudas D."/>
            <person name="Copeland A."/>
            <person name="Barry K.W."/>
            <person name="Cichocki N."/>
            <person name="Veneault-Fourrey C."/>
            <person name="LaButti K."/>
            <person name="Lindquist E.A."/>
            <person name="Lipzen A."/>
            <person name="Lundell T."/>
            <person name="Morin E."/>
            <person name="Murat C."/>
            <person name="Sun H."/>
            <person name="Tunlid A."/>
            <person name="Henrissat B."/>
            <person name="Grigoriev I.V."/>
            <person name="Hibbett D.S."/>
            <person name="Martin F."/>
            <person name="Nordberg H.P."/>
            <person name="Cantor M.N."/>
            <person name="Hua S.X."/>
        </authorList>
    </citation>
    <scope>NUCLEOTIDE SEQUENCE [LARGE SCALE GENOMIC DNA]</scope>
    <source>
        <strain evidence="3 4">F 1598</strain>
    </source>
</reference>
<evidence type="ECO:0000259" key="2">
    <source>
        <dbReference type="Pfam" id="PF20152"/>
    </source>
</evidence>
<dbReference type="EMBL" id="KN833045">
    <property type="protein sequence ID" value="KIM75567.1"/>
    <property type="molecule type" value="Genomic_DNA"/>
</dbReference>
<keyword evidence="1" id="KW-1133">Transmembrane helix</keyword>
<feature type="domain" description="DUF6534" evidence="2">
    <location>
        <begin position="77"/>
        <end position="165"/>
    </location>
</feature>
<dbReference type="InterPro" id="IPR045339">
    <property type="entry name" value="DUF6534"/>
</dbReference>
<gene>
    <name evidence="3" type="ORF">PILCRDRAFT_669842</name>
</gene>
<dbReference type="Pfam" id="PF20152">
    <property type="entry name" value="DUF6534"/>
    <property type="match status" value="1"/>
</dbReference>
<organism evidence="3 4">
    <name type="scientific">Piloderma croceum (strain F 1598)</name>
    <dbReference type="NCBI Taxonomy" id="765440"/>
    <lineage>
        <taxon>Eukaryota</taxon>
        <taxon>Fungi</taxon>
        <taxon>Dikarya</taxon>
        <taxon>Basidiomycota</taxon>
        <taxon>Agaricomycotina</taxon>
        <taxon>Agaricomycetes</taxon>
        <taxon>Agaricomycetidae</taxon>
        <taxon>Atheliales</taxon>
        <taxon>Atheliaceae</taxon>
        <taxon>Piloderma</taxon>
    </lineage>
</organism>
<evidence type="ECO:0000313" key="4">
    <source>
        <dbReference type="Proteomes" id="UP000054166"/>
    </source>
</evidence>
<dbReference type="HOGENOM" id="CLU_1161522_0_0_1"/>
<accession>A0A0C3BE46</accession>
<dbReference type="Proteomes" id="UP000054166">
    <property type="component" value="Unassembled WGS sequence"/>
</dbReference>
<keyword evidence="4" id="KW-1185">Reference proteome</keyword>
<feature type="transmembrane region" description="Helical" evidence="1">
    <location>
        <begin position="65"/>
        <end position="90"/>
    </location>
</feature>
<sequence length="239" mass="26193">MEFRSAASPQPRVRPGFSTIAANECVANVVWLFTLTDKKYAVIVASIVDVYADYSGRNLSQINSLFWTIQFVPASHAFVDCLLAAIMCYYLQKSRAGPGFSRVDSTVVKLMQYIIGSGVATAACAIATLIALTVRPNGLLWTVFHYSLSKLYINSYLALLNARQHLRKRMEGSSSLMSPSDVRFVGHESYIQDFPSGSTDSHHSKNAKAGPSLVILNDTPISEGFPEDKKVMVSTSLIV</sequence>
<name>A0A0C3BE46_PILCF</name>
<dbReference type="OrthoDB" id="2535105at2759"/>
<keyword evidence="1" id="KW-0812">Transmembrane</keyword>
<evidence type="ECO:0000256" key="1">
    <source>
        <dbReference type="SAM" id="Phobius"/>
    </source>
</evidence>
<evidence type="ECO:0000313" key="3">
    <source>
        <dbReference type="EMBL" id="KIM75567.1"/>
    </source>
</evidence>
<reference evidence="4" key="2">
    <citation type="submission" date="2015-01" db="EMBL/GenBank/DDBJ databases">
        <title>Evolutionary Origins and Diversification of the Mycorrhizal Mutualists.</title>
        <authorList>
            <consortium name="DOE Joint Genome Institute"/>
            <consortium name="Mycorrhizal Genomics Consortium"/>
            <person name="Kohler A."/>
            <person name="Kuo A."/>
            <person name="Nagy L.G."/>
            <person name="Floudas D."/>
            <person name="Copeland A."/>
            <person name="Barry K.W."/>
            <person name="Cichocki N."/>
            <person name="Veneault-Fourrey C."/>
            <person name="LaButti K."/>
            <person name="Lindquist E.A."/>
            <person name="Lipzen A."/>
            <person name="Lundell T."/>
            <person name="Morin E."/>
            <person name="Murat C."/>
            <person name="Riley R."/>
            <person name="Ohm R."/>
            <person name="Sun H."/>
            <person name="Tunlid A."/>
            <person name="Henrissat B."/>
            <person name="Grigoriev I.V."/>
            <person name="Hibbett D.S."/>
            <person name="Martin F."/>
        </authorList>
    </citation>
    <scope>NUCLEOTIDE SEQUENCE [LARGE SCALE GENOMIC DNA]</scope>
    <source>
        <strain evidence="4">F 1598</strain>
    </source>
</reference>
<dbReference type="PANTHER" id="PTHR40465">
    <property type="entry name" value="CHROMOSOME 1, WHOLE GENOME SHOTGUN SEQUENCE"/>
    <property type="match status" value="1"/>
</dbReference>